<organism evidence="2 3">
    <name type="scientific">Gigaspora margarita</name>
    <dbReference type="NCBI Taxonomy" id="4874"/>
    <lineage>
        <taxon>Eukaryota</taxon>
        <taxon>Fungi</taxon>
        <taxon>Fungi incertae sedis</taxon>
        <taxon>Mucoromycota</taxon>
        <taxon>Glomeromycotina</taxon>
        <taxon>Glomeromycetes</taxon>
        <taxon>Diversisporales</taxon>
        <taxon>Gigasporaceae</taxon>
        <taxon>Gigaspora</taxon>
    </lineage>
</organism>
<dbReference type="InterPro" id="IPR001128">
    <property type="entry name" value="Cyt_P450"/>
</dbReference>
<keyword evidence="1" id="KW-0812">Transmembrane</keyword>
<dbReference type="EMBL" id="WTPW01001263">
    <property type="protein sequence ID" value="KAF0445751.1"/>
    <property type="molecule type" value="Genomic_DNA"/>
</dbReference>
<dbReference type="GO" id="GO:0016705">
    <property type="term" value="F:oxidoreductase activity, acting on paired donors, with incorporation or reduction of molecular oxygen"/>
    <property type="evidence" value="ECO:0007669"/>
    <property type="project" value="InterPro"/>
</dbReference>
<evidence type="ECO:0000256" key="1">
    <source>
        <dbReference type="SAM" id="Phobius"/>
    </source>
</evidence>
<reference evidence="2 3" key="1">
    <citation type="journal article" date="2019" name="Environ. Microbiol.">
        <title>At the nexus of three kingdoms: the genome of the mycorrhizal fungus Gigaspora margarita provides insights into plant, endobacterial and fungal interactions.</title>
        <authorList>
            <person name="Venice F."/>
            <person name="Ghignone S."/>
            <person name="Salvioli di Fossalunga A."/>
            <person name="Amselem J."/>
            <person name="Novero M."/>
            <person name="Xianan X."/>
            <person name="Sedzielewska Toro K."/>
            <person name="Morin E."/>
            <person name="Lipzen A."/>
            <person name="Grigoriev I.V."/>
            <person name="Henrissat B."/>
            <person name="Martin F.M."/>
            <person name="Bonfante P."/>
        </authorList>
    </citation>
    <scope>NUCLEOTIDE SEQUENCE [LARGE SCALE GENOMIC DNA]</scope>
    <source>
        <strain evidence="2 3">BEG34</strain>
    </source>
</reference>
<dbReference type="Gene3D" id="1.10.630.10">
    <property type="entry name" value="Cytochrome P450"/>
    <property type="match status" value="1"/>
</dbReference>
<proteinExistence type="predicted"/>
<feature type="transmembrane region" description="Helical" evidence="1">
    <location>
        <begin position="6"/>
        <end position="24"/>
    </location>
</feature>
<sequence length="182" mass="21660">MAAAITFIWLIIGFYIARFYYCYFTRPNPLPGPFSLPLLVIRNSNYLDKLDIFKPLDKTKYFKRNFSGSLKFNTSSSFIFNNDYHKWRRNRQFLTKILMSKKFQYGFIYSIQEIFKRAEKQWEGKNCVEFGLSKWMSCYQTDVSSITLIGRPSYSLALFDNTDNSESTKYLIDKLPKLFQHI</sequence>
<dbReference type="GO" id="GO:0005506">
    <property type="term" value="F:iron ion binding"/>
    <property type="evidence" value="ECO:0007669"/>
    <property type="project" value="InterPro"/>
</dbReference>
<dbReference type="OrthoDB" id="10446577at2759"/>
<dbReference type="SUPFAM" id="SSF48264">
    <property type="entry name" value="Cytochrome P450"/>
    <property type="match status" value="1"/>
</dbReference>
<comment type="caution">
    <text evidence="2">The sequence shown here is derived from an EMBL/GenBank/DDBJ whole genome shotgun (WGS) entry which is preliminary data.</text>
</comment>
<keyword evidence="1" id="KW-1133">Transmembrane helix</keyword>
<accession>A0A8H3XBU8</accession>
<dbReference type="GO" id="GO:0020037">
    <property type="term" value="F:heme binding"/>
    <property type="evidence" value="ECO:0007669"/>
    <property type="project" value="InterPro"/>
</dbReference>
<dbReference type="AlphaFoldDB" id="A0A8H3XBU8"/>
<evidence type="ECO:0000313" key="2">
    <source>
        <dbReference type="EMBL" id="KAF0445751.1"/>
    </source>
</evidence>
<dbReference type="Pfam" id="PF00067">
    <property type="entry name" value="p450"/>
    <property type="match status" value="1"/>
</dbReference>
<dbReference type="Proteomes" id="UP000439903">
    <property type="component" value="Unassembled WGS sequence"/>
</dbReference>
<evidence type="ECO:0000313" key="3">
    <source>
        <dbReference type="Proteomes" id="UP000439903"/>
    </source>
</evidence>
<name>A0A8H3XBU8_GIGMA</name>
<gene>
    <name evidence="2" type="ORF">F8M41_003060</name>
</gene>
<protein>
    <submittedName>
        <fullName evidence="2">Cytochrome P450</fullName>
    </submittedName>
</protein>
<keyword evidence="1" id="KW-0472">Membrane</keyword>
<keyword evidence="3" id="KW-1185">Reference proteome</keyword>
<dbReference type="GO" id="GO:0004497">
    <property type="term" value="F:monooxygenase activity"/>
    <property type="evidence" value="ECO:0007669"/>
    <property type="project" value="InterPro"/>
</dbReference>
<dbReference type="InterPro" id="IPR036396">
    <property type="entry name" value="Cyt_P450_sf"/>
</dbReference>